<evidence type="ECO:0000313" key="11">
    <source>
        <dbReference type="Proteomes" id="UP000650524"/>
    </source>
</evidence>
<dbReference type="Pfam" id="PF21082">
    <property type="entry name" value="MS_channel_3rd"/>
    <property type="match status" value="1"/>
</dbReference>
<dbReference type="GO" id="GO:0005886">
    <property type="term" value="C:plasma membrane"/>
    <property type="evidence" value="ECO:0007669"/>
    <property type="project" value="UniProtKB-SubCell"/>
</dbReference>
<evidence type="ECO:0000259" key="8">
    <source>
        <dbReference type="Pfam" id="PF00924"/>
    </source>
</evidence>
<evidence type="ECO:0000256" key="5">
    <source>
        <dbReference type="ARBA" id="ARBA00022989"/>
    </source>
</evidence>
<evidence type="ECO:0000256" key="1">
    <source>
        <dbReference type="ARBA" id="ARBA00004651"/>
    </source>
</evidence>
<comment type="caution">
    <text evidence="10">The sequence shown here is derived from an EMBL/GenBank/DDBJ whole genome shotgun (WGS) entry which is preliminary data.</text>
</comment>
<evidence type="ECO:0000259" key="9">
    <source>
        <dbReference type="Pfam" id="PF21082"/>
    </source>
</evidence>
<dbReference type="AlphaFoldDB" id="A0A8J6N303"/>
<protein>
    <submittedName>
        <fullName evidence="10">Mechanosensitive ion channel</fullName>
    </submittedName>
</protein>
<evidence type="ECO:0000256" key="3">
    <source>
        <dbReference type="ARBA" id="ARBA00022475"/>
    </source>
</evidence>
<dbReference type="Proteomes" id="UP000650524">
    <property type="component" value="Unassembled WGS sequence"/>
</dbReference>
<proteinExistence type="inferred from homology"/>
<evidence type="ECO:0000313" key="10">
    <source>
        <dbReference type="EMBL" id="MBC8178574.1"/>
    </source>
</evidence>
<dbReference type="SUPFAM" id="SSF82861">
    <property type="entry name" value="Mechanosensitive channel protein MscS (YggB), transmembrane region"/>
    <property type="match status" value="1"/>
</dbReference>
<evidence type="ECO:0000256" key="6">
    <source>
        <dbReference type="ARBA" id="ARBA00023136"/>
    </source>
</evidence>
<feature type="transmembrane region" description="Helical" evidence="7">
    <location>
        <begin position="153"/>
        <end position="174"/>
    </location>
</feature>
<comment type="similarity">
    <text evidence="2">Belongs to the MscS (TC 1.A.23) family.</text>
</comment>
<dbReference type="GO" id="GO:0055085">
    <property type="term" value="P:transmembrane transport"/>
    <property type="evidence" value="ECO:0007669"/>
    <property type="project" value="InterPro"/>
</dbReference>
<keyword evidence="4 7" id="KW-0812">Transmembrane</keyword>
<accession>A0A8J6N303</accession>
<dbReference type="SUPFAM" id="SSF82689">
    <property type="entry name" value="Mechanosensitive channel protein MscS (YggB), C-terminal domain"/>
    <property type="match status" value="1"/>
</dbReference>
<dbReference type="EMBL" id="JACNJD010000289">
    <property type="protein sequence ID" value="MBC8178574.1"/>
    <property type="molecule type" value="Genomic_DNA"/>
</dbReference>
<dbReference type="InterPro" id="IPR011066">
    <property type="entry name" value="MscS_channel_C_sf"/>
</dbReference>
<evidence type="ECO:0000256" key="2">
    <source>
        <dbReference type="ARBA" id="ARBA00008017"/>
    </source>
</evidence>
<dbReference type="InterPro" id="IPR049278">
    <property type="entry name" value="MS_channel_C"/>
</dbReference>
<evidence type="ECO:0000256" key="4">
    <source>
        <dbReference type="ARBA" id="ARBA00022692"/>
    </source>
</evidence>
<dbReference type="InterPro" id="IPR023408">
    <property type="entry name" value="MscS_beta-dom_sf"/>
</dbReference>
<feature type="transmembrane region" description="Helical" evidence="7">
    <location>
        <begin position="195"/>
        <end position="212"/>
    </location>
</feature>
<dbReference type="PANTHER" id="PTHR30347">
    <property type="entry name" value="POTASSIUM CHANNEL RELATED"/>
    <property type="match status" value="1"/>
</dbReference>
<reference evidence="10 11" key="1">
    <citation type="submission" date="2020-08" db="EMBL/GenBank/DDBJ databases">
        <title>Bridging the membrane lipid divide: bacteria of the FCB group superphylum have the potential to synthesize archaeal ether lipids.</title>
        <authorList>
            <person name="Villanueva L."/>
            <person name="Von Meijenfeldt F.A.B."/>
            <person name="Westbye A.B."/>
            <person name="Yadav S."/>
            <person name="Hopmans E.C."/>
            <person name="Dutilh B.E."/>
            <person name="Sinninghe Damste J.S."/>
        </authorList>
    </citation>
    <scope>NUCLEOTIDE SEQUENCE [LARGE SCALE GENOMIC DNA]</scope>
    <source>
        <strain evidence="10">NIOZ-UU27</strain>
    </source>
</reference>
<dbReference type="Pfam" id="PF00924">
    <property type="entry name" value="MS_channel_2nd"/>
    <property type="match status" value="1"/>
</dbReference>
<dbReference type="InterPro" id="IPR006685">
    <property type="entry name" value="MscS_channel_2nd"/>
</dbReference>
<keyword evidence="3" id="KW-1003">Cell membrane</keyword>
<feature type="transmembrane region" description="Helical" evidence="7">
    <location>
        <begin position="218"/>
        <end position="238"/>
    </location>
</feature>
<gene>
    <name evidence="10" type="ORF">H8E19_14305</name>
</gene>
<keyword evidence="5 7" id="KW-1133">Transmembrane helix</keyword>
<dbReference type="InterPro" id="IPR052702">
    <property type="entry name" value="MscS-like_channel"/>
</dbReference>
<sequence>MLNQEQQVWQRRYALLKEDLKYEQLPKWEEEAEGNIKDISRLIHIQQNSRAGLQSEIAAIEKQLSGEKLDPTIRDHTENQLKALRKQADRSFEYLTVLQGGKEAQLRLLDEIAYKLGNIPLKGKIRIGGVWIGEIWEFELWVIGEHSVTVKKVVIALIIMTVGIIFARYGRRAVGKRLSRRKLLDQTAVAATEKILYFIILLLTALFALNVVNIPLTAFTFLGGAIAIGVGFGAQNLINNFISGFIIMAERPIKIDDMIEVEGNFATVEDVGARCTRIRTAGNVHILVPNSSFLEKSITNWTLSDKEVRAKVKVGVAYGTDTREASRLMLKAAHDHEKTLKDPEPFVLFTDFGDNSLGFEVYFWLSMGRLMERRMIESDIRFCIDGLFREAGIVIAFPQQDVHLDTSKPLDLRIMEPGVQTGGSLKIKDD</sequence>
<dbReference type="PANTHER" id="PTHR30347:SF1">
    <property type="entry name" value="MECHANOSENSITIVE CHANNEL MSCK"/>
    <property type="match status" value="1"/>
</dbReference>
<name>A0A8J6N303_9DELT</name>
<keyword evidence="6 7" id="KW-0472">Membrane</keyword>
<dbReference type="InterPro" id="IPR010920">
    <property type="entry name" value="LSM_dom_sf"/>
</dbReference>
<feature type="domain" description="Mechanosensitive ion channel MscS" evidence="8">
    <location>
        <begin position="236"/>
        <end position="302"/>
    </location>
</feature>
<comment type="subcellular location">
    <subcellularLocation>
        <location evidence="1">Cell membrane</location>
        <topology evidence="1">Multi-pass membrane protein</topology>
    </subcellularLocation>
</comment>
<dbReference type="Gene3D" id="2.30.30.60">
    <property type="match status" value="1"/>
</dbReference>
<dbReference type="Gene3D" id="1.10.287.1260">
    <property type="match status" value="1"/>
</dbReference>
<dbReference type="InterPro" id="IPR011014">
    <property type="entry name" value="MscS_channel_TM-2"/>
</dbReference>
<dbReference type="SUPFAM" id="SSF50182">
    <property type="entry name" value="Sm-like ribonucleoproteins"/>
    <property type="match status" value="1"/>
</dbReference>
<dbReference type="Gene3D" id="3.30.70.100">
    <property type="match status" value="1"/>
</dbReference>
<feature type="domain" description="Mechanosensitive ion channel MscS C-terminal" evidence="9">
    <location>
        <begin position="311"/>
        <end position="395"/>
    </location>
</feature>
<organism evidence="10 11">
    <name type="scientific">Candidatus Desulfacyla euxinica</name>
    <dbReference type="NCBI Taxonomy" id="2841693"/>
    <lineage>
        <taxon>Bacteria</taxon>
        <taxon>Deltaproteobacteria</taxon>
        <taxon>Candidatus Desulfacyla</taxon>
    </lineage>
</organism>
<evidence type="ECO:0000256" key="7">
    <source>
        <dbReference type="SAM" id="Phobius"/>
    </source>
</evidence>